<reference evidence="2" key="3">
    <citation type="journal article" date="2010" name="Genome Res.">
        <title>Population genomic sequencing of Coccidioides fungi reveals recent hybridization and transposon control.</title>
        <authorList>
            <person name="Neafsey D.E."/>
            <person name="Barker B.M."/>
            <person name="Sharpton T.J."/>
            <person name="Stajich J.E."/>
            <person name="Park D.J."/>
            <person name="Whiston E."/>
            <person name="Hung C.-Y."/>
            <person name="McMahan C."/>
            <person name="White J."/>
            <person name="Sykes S."/>
            <person name="Heiman D."/>
            <person name="Young S."/>
            <person name="Zeng Q."/>
            <person name="Abouelleil A."/>
            <person name="Aftuck L."/>
            <person name="Bessette D."/>
            <person name="Brown A."/>
            <person name="FitzGerald M."/>
            <person name="Lui A."/>
            <person name="Macdonald J.P."/>
            <person name="Priest M."/>
            <person name="Orbach M.J."/>
            <person name="Galgiani J.N."/>
            <person name="Kirkland T.N."/>
            <person name="Cole G.T."/>
            <person name="Birren B.W."/>
            <person name="Henn M.R."/>
            <person name="Taylor J.W."/>
            <person name="Rounsley S.D."/>
        </authorList>
    </citation>
    <scope>NUCLEOTIDE SEQUENCE [LARGE SCALE GENOMIC DNA]</scope>
    <source>
        <strain evidence="2">RMSCC 3488</strain>
    </source>
</reference>
<sequence>MDGHRIRLHRASAEFHVQQIQVAFSGLRYAGREYDDFPPILTLSILNSFTHLIASRLFIGLFDVGIDVVIVEEQVDSLGLGSGLGISALDTSIATNENYQSLPLDHLRVA</sequence>
<organism evidence="1 2">
    <name type="scientific">Coccidioides posadasii RMSCC 3488</name>
    <dbReference type="NCBI Taxonomy" id="454284"/>
    <lineage>
        <taxon>Eukaryota</taxon>
        <taxon>Fungi</taxon>
        <taxon>Dikarya</taxon>
        <taxon>Ascomycota</taxon>
        <taxon>Pezizomycotina</taxon>
        <taxon>Eurotiomycetes</taxon>
        <taxon>Eurotiomycetidae</taxon>
        <taxon>Onygenales</taxon>
        <taxon>Onygenaceae</taxon>
        <taxon>Coccidioides</taxon>
    </lineage>
</organism>
<protein>
    <submittedName>
        <fullName evidence="1">Uncharacterized protein</fullName>
    </submittedName>
</protein>
<reference evidence="2" key="2">
    <citation type="journal article" date="2009" name="Genome Res.">
        <title>Comparative genomic analyses of the human fungal pathogens Coccidioides and their relatives.</title>
        <authorList>
            <person name="Sharpton T.J."/>
            <person name="Stajich J.E."/>
            <person name="Rounsley S.D."/>
            <person name="Gardner M.J."/>
            <person name="Wortman J.R."/>
            <person name="Jordar V.S."/>
            <person name="Maiti R."/>
            <person name="Kodira C.D."/>
            <person name="Neafsey D.E."/>
            <person name="Zeng Q."/>
            <person name="Hung C.-Y."/>
            <person name="McMahan C."/>
            <person name="Muszewska A."/>
            <person name="Grynberg M."/>
            <person name="Mandel M.A."/>
            <person name="Kellner E.M."/>
            <person name="Barker B.M."/>
            <person name="Galgiani J.N."/>
            <person name="Orbach M.J."/>
            <person name="Kirkland T.N."/>
            <person name="Cole G.T."/>
            <person name="Henn M.R."/>
            <person name="Birren B.W."/>
            <person name="Taylor J.W."/>
        </authorList>
    </citation>
    <scope>NUCLEOTIDE SEQUENCE [LARGE SCALE GENOMIC DNA]</scope>
    <source>
        <strain evidence="2">RMSCC 3488</strain>
    </source>
</reference>
<proteinExistence type="predicted"/>
<name>A0A0J6F5Q6_COCPO</name>
<dbReference type="AlphaFoldDB" id="A0A0J6F5Q6"/>
<dbReference type="VEuPathDB" id="FungiDB:CPAG_00957"/>
<evidence type="ECO:0000313" key="1">
    <source>
        <dbReference type="EMBL" id="KMM64605.1"/>
    </source>
</evidence>
<accession>A0A0J6F5Q6</accession>
<gene>
    <name evidence="1" type="ORF">CPAG_00957</name>
</gene>
<dbReference type="EMBL" id="DS268109">
    <property type="protein sequence ID" value="KMM64605.1"/>
    <property type="molecule type" value="Genomic_DNA"/>
</dbReference>
<evidence type="ECO:0000313" key="2">
    <source>
        <dbReference type="Proteomes" id="UP000054567"/>
    </source>
</evidence>
<reference evidence="1 2" key="1">
    <citation type="submission" date="2007-06" db="EMBL/GenBank/DDBJ databases">
        <title>The Genome Sequence of Coccidioides posadasii RMSCC_3488.</title>
        <authorList>
            <consortium name="Coccidioides Genome Resources Consortium"/>
            <consortium name="The Broad Institute Genome Sequencing Platform"/>
            <person name="Henn M.R."/>
            <person name="Sykes S."/>
            <person name="Young S."/>
            <person name="Jaffe D."/>
            <person name="Berlin A."/>
            <person name="Alvarez P."/>
            <person name="Butler J."/>
            <person name="Gnerre S."/>
            <person name="Grabherr M."/>
            <person name="Mauceli E."/>
            <person name="Brockman W."/>
            <person name="Kodira C."/>
            <person name="Alvarado L."/>
            <person name="Zeng Q."/>
            <person name="Crawford M."/>
            <person name="Antoine C."/>
            <person name="Devon K."/>
            <person name="Galgiani J."/>
            <person name="Orsborn K."/>
            <person name="Lewis M.L."/>
            <person name="Nusbaum C."/>
            <person name="Galagan J."/>
            <person name="Birren B."/>
        </authorList>
    </citation>
    <scope>NUCLEOTIDE SEQUENCE [LARGE SCALE GENOMIC DNA]</scope>
    <source>
        <strain evidence="1 2">RMSCC 3488</strain>
    </source>
</reference>
<dbReference type="Proteomes" id="UP000054567">
    <property type="component" value="Unassembled WGS sequence"/>
</dbReference>